<dbReference type="SUPFAM" id="SSF53850">
    <property type="entry name" value="Periplasmic binding protein-like II"/>
    <property type="match status" value="1"/>
</dbReference>
<dbReference type="InterPro" id="IPR022417">
    <property type="entry name" value="Porphobilin_deaminase_N"/>
</dbReference>
<dbReference type="GO" id="GO:0005737">
    <property type="term" value="C:cytoplasm"/>
    <property type="evidence" value="ECO:0007669"/>
    <property type="project" value="TreeGrafter"/>
</dbReference>
<dbReference type="InterPro" id="IPR022419">
    <property type="entry name" value="Porphobilin_deaminase_cofac_BS"/>
</dbReference>
<evidence type="ECO:0000256" key="9">
    <source>
        <dbReference type="ARBA" id="ARBA00030685"/>
    </source>
</evidence>
<organism evidence="13 14">
    <name type="scientific">Tortispora caseinolytica NRRL Y-17796</name>
    <dbReference type="NCBI Taxonomy" id="767744"/>
    <lineage>
        <taxon>Eukaryota</taxon>
        <taxon>Fungi</taxon>
        <taxon>Dikarya</taxon>
        <taxon>Ascomycota</taxon>
        <taxon>Saccharomycotina</taxon>
        <taxon>Trigonopsidomycetes</taxon>
        <taxon>Trigonopsidales</taxon>
        <taxon>Trigonopsidaceae</taxon>
        <taxon>Tortispora</taxon>
    </lineage>
</organism>
<dbReference type="InterPro" id="IPR022418">
    <property type="entry name" value="Porphobilinogen_deaminase_C"/>
</dbReference>
<keyword evidence="7" id="KW-0350">Heme biosynthesis</keyword>
<dbReference type="InterPro" id="IPR036803">
    <property type="entry name" value="Porphobilinogen_deaminase_C_sf"/>
</dbReference>
<dbReference type="NCBIfam" id="TIGR00212">
    <property type="entry name" value="hemC"/>
    <property type="match status" value="1"/>
</dbReference>
<dbReference type="PANTHER" id="PTHR11557">
    <property type="entry name" value="PORPHOBILINOGEN DEAMINASE"/>
    <property type="match status" value="1"/>
</dbReference>
<comment type="function">
    <text evidence="2">Tetrapolymerization of the monopyrrole PBG into the hydroxymethylbilane pre-uroporphyrinogen in several discrete steps.</text>
</comment>
<evidence type="ECO:0000313" key="14">
    <source>
        <dbReference type="Proteomes" id="UP000095023"/>
    </source>
</evidence>
<dbReference type="OrthoDB" id="564646at2759"/>
<evidence type="ECO:0000256" key="7">
    <source>
        <dbReference type="ARBA" id="ARBA00023133"/>
    </source>
</evidence>
<dbReference type="InterPro" id="IPR000860">
    <property type="entry name" value="HemC"/>
</dbReference>
<gene>
    <name evidence="13" type="ORF">CANCADRAFT_30011</name>
</gene>
<dbReference type="CDD" id="cd13645">
    <property type="entry name" value="PBP2_HuPBGD_like"/>
    <property type="match status" value="1"/>
</dbReference>
<evidence type="ECO:0000256" key="4">
    <source>
        <dbReference type="ARBA" id="ARBA00005638"/>
    </source>
</evidence>
<dbReference type="SUPFAM" id="SSF54782">
    <property type="entry name" value="Porphobilinogen deaminase (hydroxymethylbilane synthase), C-terminal domain"/>
    <property type="match status" value="1"/>
</dbReference>
<evidence type="ECO:0000256" key="10">
    <source>
        <dbReference type="ARBA" id="ARBA00033064"/>
    </source>
</evidence>
<dbReference type="Gene3D" id="3.30.160.40">
    <property type="entry name" value="Porphobilinogen deaminase, C-terminal domain"/>
    <property type="match status" value="1"/>
</dbReference>
<evidence type="ECO:0000313" key="13">
    <source>
        <dbReference type="EMBL" id="ODV91648.1"/>
    </source>
</evidence>
<name>A0A1E4TIZ7_9ASCO</name>
<comment type="cofactor">
    <cofactor evidence="1">
        <name>dipyrromethane</name>
        <dbReference type="ChEBI" id="CHEBI:60342"/>
    </cofactor>
</comment>
<dbReference type="UniPathway" id="UPA00251">
    <property type="reaction ID" value="UER00319"/>
</dbReference>
<feature type="domain" description="Porphobilinogen deaminase C-terminal" evidence="12">
    <location>
        <begin position="229"/>
        <end position="273"/>
    </location>
</feature>
<evidence type="ECO:0000256" key="3">
    <source>
        <dbReference type="ARBA" id="ARBA00004735"/>
    </source>
</evidence>
<accession>A0A1E4TIZ7</accession>
<reference evidence="14" key="1">
    <citation type="submission" date="2016-02" db="EMBL/GenBank/DDBJ databases">
        <title>Comparative genomics of biotechnologically important yeasts.</title>
        <authorList>
            <consortium name="DOE Joint Genome Institute"/>
            <person name="Riley R."/>
            <person name="Haridas S."/>
            <person name="Wolfe K.H."/>
            <person name="Lopes M.R."/>
            <person name="Hittinger C.T."/>
            <person name="Goker M."/>
            <person name="Salamov A."/>
            <person name="Wisecaver J."/>
            <person name="Long T.M."/>
            <person name="Aerts A.L."/>
            <person name="Barry K."/>
            <person name="Choi C."/>
            <person name="Clum A."/>
            <person name="Coughlan A.Y."/>
            <person name="Deshpande S."/>
            <person name="Douglass A.P."/>
            <person name="Hanson S.J."/>
            <person name="Klenk H.-P."/>
            <person name="Labutti K."/>
            <person name="Lapidus A."/>
            <person name="Lindquist E."/>
            <person name="Lipzen A."/>
            <person name="Meier-Kolthoff J.P."/>
            <person name="Ohm R.A."/>
            <person name="Otillar R.P."/>
            <person name="Pangilinan J."/>
            <person name="Peng Y."/>
            <person name="Rokas A."/>
            <person name="Rosa C.A."/>
            <person name="Scheuner C."/>
            <person name="Sibirny A.A."/>
            <person name="Slot J.C."/>
            <person name="Stielow J.B."/>
            <person name="Sun H."/>
            <person name="Kurtzman C.P."/>
            <person name="Blackwell M."/>
            <person name="Jeffries T.W."/>
            <person name="Grigoriev I.V."/>
        </authorList>
    </citation>
    <scope>NUCLEOTIDE SEQUENCE [LARGE SCALE GENOMIC DNA]</scope>
    <source>
        <strain evidence="14">NRRL Y-17796</strain>
    </source>
</reference>
<dbReference type="GO" id="GO:0004418">
    <property type="term" value="F:hydroxymethylbilane synthase activity"/>
    <property type="evidence" value="ECO:0007669"/>
    <property type="project" value="UniProtKB-EC"/>
</dbReference>
<dbReference type="FunFam" id="3.40.190.10:FF:000004">
    <property type="entry name" value="Porphobilinogen deaminase"/>
    <property type="match status" value="1"/>
</dbReference>
<dbReference type="EC" id="2.5.1.61" evidence="5"/>
<keyword evidence="8" id="KW-0627">Porphyrin biosynthesis</keyword>
<feature type="non-terminal residue" evidence="13">
    <location>
        <position position="276"/>
    </location>
</feature>
<comment type="similarity">
    <text evidence="4">Belongs to the HMBS family.</text>
</comment>
<evidence type="ECO:0000256" key="2">
    <source>
        <dbReference type="ARBA" id="ARBA00002869"/>
    </source>
</evidence>
<dbReference type="FunFam" id="3.40.190.10:FF:000005">
    <property type="entry name" value="Porphobilinogen deaminase"/>
    <property type="match status" value="1"/>
</dbReference>
<sequence length="276" mass="30454">MTSIRIGTRTSQLAMVQAEHVKSELERYHSGDKFDIHSMKTLGDNVLDKPLYTFGGKSLWTSELEAVLLDSSIDMIVHSLKDVPTTLPEEFEIAAILKREDPREALVMKAGSPYKSLKDLPKGAVVGTSSLRRIAQLKRAYPHLQFMSARGNLNTRLAKLDNPASEYSCLILAAAGLIRLGFKERITMYLESPELFYAVGQGALGIEIRKNDKNILSLLEPLVDIPTTYECIAERSLMRTLEGGCSIPIGVNCSYNNGMLTMKSTVTSVNGEEQVA</sequence>
<evidence type="ECO:0000259" key="12">
    <source>
        <dbReference type="Pfam" id="PF03900"/>
    </source>
</evidence>
<evidence type="ECO:0000256" key="8">
    <source>
        <dbReference type="ARBA" id="ARBA00023244"/>
    </source>
</evidence>
<dbReference type="PRINTS" id="PR00151">
    <property type="entry name" value="PORPHBDMNASE"/>
</dbReference>
<evidence type="ECO:0000256" key="6">
    <source>
        <dbReference type="ARBA" id="ARBA00022679"/>
    </source>
</evidence>
<dbReference type="GO" id="GO:0006782">
    <property type="term" value="P:protoporphyrinogen IX biosynthetic process"/>
    <property type="evidence" value="ECO:0007669"/>
    <property type="project" value="UniProtKB-UniPathway"/>
</dbReference>
<keyword evidence="6" id="KW-0808">Transferase</keyword>
<dbReference type="Pfam" id="PF01379">
    <property type="entry name" value="Porphobil_deam"/>
    <property type="match status" value="1"/>
</dbReference>
<dbReference type="EMBL" id="KV453841">
    <property type="protein sequence ID" value="ODV91648.1"/>
    <property type="molecule type" value="Genomic_DNA"/>
</dbReference>
<dbReference type="PIRSF" id="PIRSF001438">
    <property type="entry name" value="4pyrrol_synth_OHMeBilane_synth"/>
    <property type="match status" value="1"/>
</dbReference>
<evidence type="ECO:0000256" key="1">
    <source>
        <dbReference type="ARBA" id="ARBA00001916"/>
    </source>
</evidence>
<evidence type="ECO:0000256" key="5">
    <source>
        <dbReference type="ARBA" id="ARBA00012655"/>
    </source>
</evidence>
<protein>
    <recommendedName>
        <fullName evidence="5">hydroxymethylbilane synthase</fullName>
        <ecNumber evidence="5">2.5.1.61</ecNumber>
    </recommendedName>
    <alternativeName>
        <fullName evidence="10">Hydroxymethylbilane synthase</fullName>
    </alternativeName>
    <alternativeName>
        <fullName evidence="9">Pre-uroporphyrinogen synthase</fullName>
    </alternativeName>
</protein>
<feature type="domain" description="Porphobilinogen deaminase N-terminal" evidence="11">
    <location>
        <begin position="4"/>
        <end position="215"/>
    </location>
</feature>
<proteinExistence type="inferred from homology"/>
<comment type="pathway">
    <text evidence="3">Porphyrin-containing compound metabolism; protoporphyrin-IX biosynthesis; coproporphyrinogen-III from 5-aminolevulinate: step 2/4.</text>
</comment>
<dbReference type="AlphaFoldDB" id="A0A1E4TIZ7"/>
<keyword evidence="14" id="KW-1185">Reference proteome</keyword>
<dbReference type="Proteomes" id="UP000095023">
    <property type="component" value="Unassembled WGS sequence"/>
</dbReference>
<dbReference type="Gene3D" id="3.40.190.10">
    <property type="entry name" value="Periplasmic binding protein-like II"/>
    <property type="match status" value="2"/>
</dbReference>
<evidence type="ECO:0000259" key="11">
    <source>
        <dbReference type="Pfam" id="PF01379"/>
    </source>
</evidence>
<dbReference type="Pfam" id="PF03900">
    <property type="entry name" value="Porphobil_deamC"/>
    <property type="match status" value="1"/>
</dbReference>
<dbReference type="PANTHER" id="PTHR11557:SF0">
    <property type="entry name" value="PORPHOBILINOGEN DEAMINASE"/>
    <property type="match status" value="1"/>
</dbReference>
<dbReference type="PROSITE" id="PS00533">
    <property type="entry name" value="PORPHOBILINOGEN_DEAM"/>
    <property type="match status" value="1"/>
</dbReference>